<evidence type="ECO:0000313" key="4">
    <source>
        <dbReference type="Proteomes" id="UP000489600"/>
    </source>
</evidence>
<accession>A0A565AS40</accession>
<protein>
    <submittedName>
        <fullName evidence="3">Uncharacterized protein</fullName>
    </submittedName>
</protein>
<gene>
    <name evidence="3" type="ORF">ANE_LOCUS2652</name>
</gene>
<evidence type="ECO:0000313" key="3">
    <source>
        <dbReference type="EMBL" id="VVA92207.1"/>
    </source>
</evidence>
<dbReference type="EMBL" id="CABITT030000001">
    <property type="protein sequence ID" value="VVA92207.1"/>
    <property type="molecule type" value="Genomic_DNA"/>
</dbReference>
<proteinExistence type="predicted"/>
<feature type="region of interest" description="Disordered" evidence="2">
    <location>
        <begin position="69"/>
        <end position="133"/>
    </location>
</feature>
<keyword evidence="4" id="KW-1185">Reference proteome</keyword>
<evidence type="ECO:0000256" key="1">
    <source>
        <dbReference type="SAM" id="Coils"/>
    </source>
</evidence>
<evidence type="ECO:0000256" key="2">
    <source>
        <dbReference type="SAM" id="MobiDB-lite"/>
    </source>
</evidence>
<dbReference type="Proteomes" id="UP000489600">
    <property type="component" value="Unassembled WGS sequence"/>
</dbReference>
<feature type="compositionally biased region" description="Basic residues" evidence="2">
    <location>
        <begin position="120"/>
        <end position="133"/>
    </location>
</feature>
<feature type="coiled-coil region" evidence="1">
    <location>
        <begin position="8"/>
        <end position="42"/>
    </location>
</feature>
<dbReference type="AlphaFoldDB" id="A0A565AS40"/>
<comment type="caution">
    <text evidence="3">The sequence shown here is derived from an EMBL/GenBank/DDBJ whole genome shotgun (WGS) entry which is preliminary data.</text>
</comment>
<keyword evidence="1" id="KW-0175">Coiled coil</keyword>
<reference evidence="3" key="1">
    <citation type="submission" date="2019-07" db="EMBL/GenBank/DDBJ databases">
        <authorList>
            <person name="Dittberner H."/>
        </authorList>
    </citation>
    <scope>NUCLEOTIDE SEQUENCE [LARGE SCALE GENOMIC DNA]</scope>
</reference>
<name>A0A565AS40_9BRAS</name>
<sequence length="133" mass="15271">MANTKDRLDELERGMGLVTDDLHKLRAELTDKLRLMEEANTEKYQRIEDSNRTTEGTLRRLIETVENLHRGPPPVLQGHQPAAPQLPGGGDEKKQQARSRHHWLDSGMNNCKNNGDRSLHAHHHREAQPNNHR</sequence>
<organism evidence="3 4">
    <name type="scientific">Arabis nemorensis</name>
    <dbReference type="NCBI Taxonomy" id="586526"/>
    <lineage>
        <taxon>Eukaryota</taxon>
        <taxon>Viridiplantae</taxon>
        <taxon>Streptophyta</taxon>
        <taxon>Embryophyta</taxon>
        <taxon>Tracheophyta</taxon>
        <taxon>Spermatophyta</taxon>
        <taxon>Magnoliopsida</taxon>
        <taxon>eudicotyledons</taxon>
        <taxon>Gunneridae</taxon>
        <taxon>Pentapetalae</taxon>
        <taxon>rosids</taxon>
        <taxon>malvids</taxon>
        <taxon>Brassicales</taxon>
        <taxon>Brassicaceae</taxon>
        <taxon>Arabideae</taxon>
        <taxon>Arabis</taxon>
    </lineage>
</organism>